<keyword evidence="1" id="KW-0812">Transmembrane</keyword>
<dbReference type="NCBIfam" id="NF046009">
    <property type="entry name" value="MAGa3780_fam"/>
    <property type="match status" value="1"/>
</dbReference>
<keyword evidence="1" id="KW-0472">Membrane</keyword>
<keyword evidence="1" id="KW-1133">Transmembrane helix</keyword>
<gene>
    <name evidence="2" type="ORF">NCTC10125_00466</name>
</gene>
<feature type="transmembrane region" description="Helical" evidence="1">
    <location>
        <begin position="232"/>
        <end position="251"/>
    </location>
</feature>
<dbReference type="RefSeq" id="WP_044635474.1">
    <property type="nucleotide sequence ID" value="NZ_CP007229.1"/>
</dbReference>
<evidence type="ECO:0000313" key="3">
    <source>
        <dbReference type="Proteomes" id="UP000289629"/>
    </source>
</evidence>
<feature type="transmembrane region" description="Helical" evidence="1">
    <location>
        <begin position="71"/>
        <end position="92"/>
    </location>
</feature>
<dbReference type="EMBL" id="LR214971">
    <property type="protein sequence ID" value="VEU61931.1"/>
    <property type="molecule type" value="Genomic_DNA"/>
</dbReference>
<accession>A0AAJ5NS91</accession>
<dbReference type="KEGG" id="mds:MDIS_02440"/>
<proteinExistence type="predicted"/>
<dbReference type="AlphaFoldDB" id="A0AAJ5NS91"/>
<organism evidence="2 3">
    <name type="scientific">Mesomycoplasma dispar</name>
    <dbReference type="NCBI Taxonomy" id="86660"/>
    <lineage>
        <taxon>Bacteria</taxon>
        <taxon>Bacillati</taxon>
        <taxon>Mycoplasmatota</taxon>
        <taxon>Mycoplasmoidales</taxon>
        <taxon>Metamycoplasmataceae</taxon>
        <taxon>Mesomycoplasma</taxon>
    </lineage>
</organism>
<evidence type="ECO:0000256" key="1">
    <source>
        <dbReference type="SAM" id="Phobius"/>
    </source>
</evidence>
<reference evidence="2 3" key="1">
    <citation type="submission" date="2019-01" db="EMBL/GenBank/DDBJ databases">
        <authorList>
            <consortium name="Pathogen Informatics"/>
        </authorList>
    </citation>
    <scope>NUCLEOTIDE SEQUENCE [LARGE SCALE GENOMIC DNA]</scope>
    <source>
        <strain evidence="2 3">NCTC10125</strain>
    </source>
</reference>
<dbReference type="Proteomes" id="UP000289629">
    <property type="component" value="Chromosome"/>
</dbReference>
<feature type="transmembrane region" description="Helical" evidence="1">
    <location>
        <begin position="204"/>
        <end position="225"/>
    </location>
</feature>
<evidence type="ECO:0000313" key="2">
    <source>
        <dbReference type="EMBL" id="VEU61931.1"/>
    </source>
</evidence>
<feature type="transmembrane region" description="Helical" evidence="1">
    <location>
        <begin position="26"/>
        <end position="46"/>
    </location>
</feature>
<feature type="transmembrane region" description="Helical" evidence="1">
    <location>
        <begin position="99"/>
        <end position="122"/>
    </location>
</feature>
<name>A0AAJ5NS91_9BACT</name>
<protein>
    <submittedName>
        <fullName evidence="2">Uncharacterized protein</fullName>
    </submittedName>
</protein>
<feature type="transmembrane region" description="Helical" evidence="1">
    <location>
        <begin position="163"/>
        <end position="184"/>
    </location>
</feature>
<feature type="transmembrane region" description="Helical" evidence="1">
    <location>
        <begin position="128"/>
        <end position="151"/>
    </location>
</feature>
<sequence length="290" mass="34643">MIENNNSFLSTKLDHFSAWKRERKTALVFSLIILAITISLIGYSMIRNRQEFVVDKFYFISFSNYFQNFSAFFYLTYQSNLIYGLVLFSFVLNATERKFQILFVFTVILTIVLIIFWTVIAWNLNMSFVVFLTTSTVHLIHPVFAILVLFWFRKEFPVNKLGLSFGVIYSICYYLFCLLLYFFTIRQWIAPEFKKTEIEAEKNIVFFYTGLTIYPFLNFLHPFFYSGGNNTIVILLNLFMAFSVVFLPYWLSLFYINVFGIKSINWSIFREIKTLFKRFTSFFWITKPKK</sequence>